<dbReference type="Proteomes" id="UP000790787">
    <property type="component" value="Chromosome 17"/>
</dbReference>
<dbReference type="RefSeq" id="XP_075091766.1">
    <property type="nucleotide sequence ID" value="XM_075235665.1"/>
</dbReference>
<name>A0AC58T3F2_TOBAC</name>
<reference evidence="2" key="2">
    <citation type="submission" date="2025-08" db="UniProtKB">
        <authorList>
            <consortium name="RefSeq"/>
        </authorList>
    </citation>
    <scope>IDENTIFICATION</scope>
    <source>
        <tissue evidence="2">Leaf</tissue>
    </source>
</reference>
<accession>A0AC58T3F2</accession>
<proteinExistence type="predicted"/>
<organism evidence="1 2">
    <name type="scientific">Nicotiana tabacum</name>
    <name type="common">Common tobacco</name>
    <dbReference type="NCBI Taxonomy" id="4097"/>
    <lineage>
        <taxon>Eukaryota</taxon>
        <taxon>Viridiplantae</taxon>
        <taxon>Streptophyta</taxon>
        <taxon>Embryophyta</taxon>
        <taxon>Tracheophyta</taxon>
        <taxon>Spermatophyta</taxon>
        <taxon>Magnoliopsida</taxon>
        <taxon>eudicotyledons</taxon>
        <taxon>Gunneridae</taxon>
        <taxon>Pentapetalae</taxon>
        <taxon>asterids</taxon>
        <taxon>lamiids</taxon>
        <taxon>Solanales</taxon>
        <taxon>Solanaceae</taxon>
        <taxon>Nicotianoideae</taxon>
        <taxon>Nicotianeae</taxon>
        <taxon>Nicotiana</taxon>
    </lineage>
</organism>
<reference evidence="1" key="1">
    <citation type="journal article" date="2014" name="Nat. Commun.">
        <title>The tobacco genome sequence and its comparison with those of tomato and potato.</title>
        <authorList>
            <person name="Sierro N."/>
            <person name="Battey J.N."/>
            <person name="Ouadi S."/>
            <person name="Bakaher N."/>
            <person name="Bovet L."/>
            <person name="Willig A."/>
            <person name="Goepfert S."/>
            <person name="Peitsch M.C."/>
            <person name="Ivanov N.V."/>
        </authorList>
    </citation>
    <scope>NUCLEOTIDE SEQUENCE [LARGE SCALE GENOMIC DNA]</scope>
</reference>
<protein>
    <submittedName>
        <fullName evidence="2">Uncharacterized protein LOC142171939</fullName>
    </submittedName>
</protein>
<gene>
    <name evidence="2" type="primary">LOC142171939</name>
</gene>
<evidence type="ECO:0000313" key="2">
    <source>
        <dbReference type="RefSeq" id="XP_075091766.1"/>
    </source>
</evidence>
<sequence>MSENGFDRPLGGREAPRLSEYNFNVDAASIVSAIRLIKETKWPLQLQSDPTQRDPNLMYKYHDTHGHRTEDRQQLREEVARLFNIGHLREFMSDRAKNYFRNMDAKKHAEQEESQHVINMIIGGVDVPQGPMIKRTKVSISREKHTRDYVPEGTISFSNEDAEGIVKPHNDALVISVLINKSRVKYVWIDPGEITLLVNTVKTVQETKFNVIEGDMRYNALFGRSWVHNMRAVPSTLHQALKFPTPGGVKTVYSEQPTAKEIFAVDETPPIAANNLELKQGLLQTIQNNCTLRGKMNEDPNTHLMDFDDIMNTFQYNGVSKDVVYLREFPFSLKDDAKQWLRSLPAGSIRTWEDMTKKFLDK</sequence>
<evidence type="ECO:0000313" key="1">
    <source>
        <dbReference type="Proteomes" id="UP000790787"/>
    </source>
</evidence>
<keyword evidence="1" id="KW-1185">Reference proteome</keyword>